<feature type="region of interest" description="Disordered" evidence="1">
    <location>
        <begin position="71"/>
        <end position="92"/>
    </location>
</feature>
<feature type="compositionally biased region" description="Polar residues" evidence="1">
    <location>
        <begin position="75"/>
        <end position="92"/>
    </location>
</feature>
<accession>A0AAN6JG97</accession>
<name>A0AAN6JG97_9BASI</name>
<reference evidence="2" key="1">
    <citation type="journal article" date="2023" name="PhytoFront">
        <title>Draft Genome Resources of Seven Strains of Tilletia horrida, Causal Agent of Kernel Smut of Rice.</title>
        <authorList>
            <person name="Khanal S."/>
            <person name="Antony Babu S."/>
            <person name="Zhou X.G."/>
        </authorList>
    </citation>
    <scope>NUCLEOTIDE SEQUENCE</scope>
    <source>
        <strain evidence="2">TX3</strain>
    </source>
</reference>
<feature type="non-terminal residue" evidence="2">
    <location>
        <position position="92"/>
    </location>
</feature>
<sequence length="92" mass="10085">METLQHLADPHGPADALQPLAPPPEGEHQFATAKAAIKHGQDWAKQHQYGVSVSGSPKNYVYLQCDKGGELKNCHNVQPETRQRNTSSASRQ</sequence>
<evidence type="ECO:0000313" key="2">
    <source>
        <dbReference type="EMBL" id="KAK0517870.1"/>
    </source>
</evidence>
<proteinExistence type="predicted"/>
<feature type="region of interest" description="Disordered" evidence="1">
    <location>
        <begin position="1"/>
        <end position="30"/>
    </location>
</feature>
<evidence type="ECO:0000313" key="3">
    <source>
        <dbReference type="Proteomes" id="UP001176521"/>
    </source>
</evidence>
<gene>
    <name evidence="2" type="ORF">OC842_007971</name>
</gene>
<dbReference type="AlphaFoldDB" id="A0AAN6JG97"/>
<keyword evidence="3" id="KW-1185">Reference proteome</keyword>
<protein>
    <submittedName>
        <fullName evidence="2">Uncharacterized protein</fullName>
    </submittedName>
</protein>
<evidence type="ECO:0000256" key="1">
    <source>
        <dbReference type="SAM" id="MobiDB-lite"/>
    </source>
</evidence>
<dbReference type="Proteomes" id="UP001176521">
    <property type="component" value="Unassembled WGS sequence"/>
</dbReference>
<comment type="caution">
    <text evidence="2">The sequence shown here is derived from an EMBL/GenBank/DDBJ whole genome shotgun (WGS) entry which is preliminary data.</text>
</comment>
<dbReference type="EMBL" id="JAPDMQ010001557">
    <property type="protein sequence ID" value="KAK0517870.1"/>
    <property type="molecule type" value="Genomic_DNA"/>
</dbReference>
<organism evidence="2 3">
    <name type="scientific">Tilletia horrida</name>
    <dbReference type="NCBI Taxonomy" id="155126"/>
    <lineage>
        <taxon>Eukaryota</taxon>
        <taxon>Fungi</taxon>
        <taxon>Dikarya</taxon>
        <taxon>Basidiomycota</taxon>
        <taxon>Ustilaginomycotina</taxon>
        <taxon>Exobasidiomycetes</taxon>
        <taxon>Tilletiales</taxon>
        <taxon>Tilletiaceae</taxon>
        <taxon>Tilletia</taxon>
    </lineage>
</organism>